<evidence type="ECO:0000256" key="4">
    <source>
        <dbReference type="ARBA" id="ARBA00022692"/>
    </source>
</evidence>
<dbReference type="HAMAP" id="MF_01463_B">
    <property type="entry name" value="SecD_B"/>
    <property type="match status" value="1"/>
</dbReference>
<evidence type="ECO:0000256" key="5">
    <source>
        <dbReference type="ARBA" id="ARBA00022927"/>
    </source>
</evidence>
<dbReference type="InterPro" id="IPR054384">
    <property type="entry name" value="SecDF_P1_head"/>
</dbReference>
<protein>
    <recommendedName>
        <fullName evidence="9 10">Multifunctional fusion protein</fullName>
    </recommendedName>
    <domain>
        <recommendedName>
            <fullName evidence="9">Protein translocase subunit SecD</fullName>
        </recommendedName>
    </domain>
    <domain>
        <recommendedName>
            <fullName evidence="10">Protein-export membrane protein SecF</fullName>
        </recommendedName>
    </domain>
</protein>
<dbReference type="GO" id="GO:0005886">
    <property type="term" value="C:plasma membrane"/>
    <property type="evidence" value="ECO:0007669"/>
    <property type="project" value="UniProtKB-SubCell"/>
</dbReference>
<keyword evidence="14" id="KW-1185">Reference proteome</keyword>
<dbReference type="PRINTS" id="PR01755">
    <property type="entry name" value="SECFTRNLCASE"/>
</dbReference>
<feature type="transmembrane region" description="Helical" evidence="9">
    <location>
        <begin position="405"/>
        <end position="432"/>
    </location>
</feature>
<evidence type="ECO:0000256" key="1">
    <source>
        <dbReference type="ARBA" id="ARBA00004651"/>
    </source>
</evidence>
<dbReference type="NCBIfam" id="TIGR01129">
    <property type="entry name" value="secD"/>
    <property type="match status" value="1"/>
</dbReference>
<feature type="transmembrane region" description="Helical" evidence="9">
    <location>
        <begin position="452"/>
        <end position="473"/>
    </location>
</feature>
<dbReference type="PANTHER" id="PTHR30081">
    <property type="entry name" value="PROTEIN-EXPORT MEMBRANE PROTEIN SEC"/>
    <property type="match status" value="1"/>
</dbReference>
<dbReference type="InterPro" id="IPR022646">
    <property type="entry name" value="SecD/SecF_CS"/>
</dbReference>
<feature type="transmembrane region" description="Helical" evidence="9">
    <location>
        <begin position="692"/>
        <end position="713"/>
    </location>
</feature>
<dbReference type="OrthoDB" id="9805019at2"/>
<feature type="transmembrane region" description="Helical" evidence="9">
    <location>
        <begin position="372"/>
        <end position="393"/>
    </location>
</feature>
<evidence type="ECO:0000256" key="3">
    <source>
        <dbReference type="ARBA" id="ARBA00022475"/>
    </source>
</evidence>
<dbReference type="NCBIfam" id="TIGR00916">
    <property type="entry name" value="2A0604s01"/>
    <property type="match status" value="2"/>
</dbReference>
<evidence type="ECO:0000259" key="11">
    <source>
        <dbReference type="Pfam" id="PF02355"/>
    </source>
</evidence>
<organism evidence="13 14">
    <name type="scientific">Eubacterium ruminantium</name>
    <dbReference type="NCBI Taxonomy" id="42322"/>
    <lineage>
        <taxon>Bacteria</taxon>
        <taxon>Bacillati</taxon>
        <taxon>Bacillota</taxon>
        <taxon>Clostridia</taxon>
        <taxon>Eubacteriales</taxon>
        <taxon>Eubacteriaceae</taxon>
        <taxon>Eubacterium</taxon>
    </lineage>
</organism>
<feature type="transmembrane region" description="Helical" evidence="9">
    <location>
        <begin position="301"/>
        <end position="318"/>
    </location>
</feature>
<evidence type="ECO:0000313" key="14">
    <source>
        <dbReference type="Proteomes" id="UP000189857"/>
    </source>
</evidence>
<dbReference type="InterPro" id="IPR022813">
    <property type="entry name" value="SecD/SecF_arch_bac"/>
</dbReference>
<dbReference type="InterPro" id="IPR005791">
    <property type="entry name" value="SecD"/>
</dbReference>
<proteinExistence type="inferred from homology"/>
<evidence type="ECO:0000256" key="2">
    <source>
        <dbReference type="ARBA" id="ARBA00022448"/>
    </source>
</evidence>
<dbReference type="AlphaFoldDB" id="A0A1T4KFM1"/>
<feature type="domain" description="Protein export membrane protein SecD/SecF C-terminal" evidence="11">
    <location>
        <begin position="558"/>
        <end position="744"/>
    </location>
</feature>
<dbReference type="GO" id="GO:0015450">
    <property type="term" value="F:protein-transporting ATPase activity"/>
    <property type="evidence" value="ECO:0007669"/>
    <property type="project" value="InterPro"/>
</dbReference>
<dbReference type="Pfam" id="PF22599">
    <property type="entry name" value="SecDF_P1_head"/>
    <property type="match status" value="1"/>
</dbReference>
<feature type="domain" description="SecDF P1 head subdomain" evidence="12">
    <location>
        <begin position="148"/>
        <end position="254"/>
    </location>
</feature>
<comment type="similarity">
    <text evidence="10">Belongs to the SecD/SecF family. SecF subfamily.</text>
</comment>
<evidence type="ECO:0000256" key="7">
    <source>
        <dbReference type="ARBA" id="ARBA00023010"/>
    </source>
</evidence>
<dbReference type="GO" id="GO:0006605">
    <property type="term" value="P:protein targeting"/>
    <property type="evidence" value="ECO:0007669"/>
    <property type="project" value="UniProtKB-UniRule"/>
</dbReference>
<dbReference type="InterPro" id="IPR055344">
    <property type="entry name" value="SecD_SecF_C_bact"/>
</dbReference>
<keyword evidence="5 9" id="KW-0653">Protein transport</keyword>
<keyword evidence="8 9" id="KW-0472">Membrane</keyword>
<comment type="subunit">
    <text evidence="9">Forms a complex with SecF. Part of the essential Sec protein translocation apparatus which comprises SecA, SecYEG and auxiliary proteins SecDF. Other proteins may also be involved.</text>
</comment>
<dbReference type="SUPFAM" id="SSF82866">
    <property type="entry name" value="Multidrug efflux transporter AcrB transmembrane domain"/>
    <property type="match status" value="2"/>
</dbReference>
<dbReference type="Pfam" id="PF07549">
    <property type="entry name" value="Sec_GG"/>
    <property type="match status" value="2"/>
</dbReference>
<comment type="similarity">
    <text evidence="9">Belongs to the SecD/SecF family. SecD subfamily.</text>
</comment>
<evidence type="ECO:0000313" key="13">
    <source>
        <dbReference type="EMBL" id="SJZ41204.1"/>
    </source>
</evidence>
<keyword evidence="2 9" id="KW-0813">Transport</keyword>
<evidence type="ECO:0000256" key="10">
    <source>
        <dbReference type="HAMAP-Rule" id="MF_01464"/>
    </source>
</evidence>
<dbReference type="EMBL" id="FUXA01000004">
    <property type="protein sequence ID" value="SJZ41204.1"/>
    <property type="molecule type" value="Genomic_DNA"/>
</dbReference>
<name>A0A1T4KFM1_9FIRM</name>
<keyword evidence="3 9" id="KW-1003">Cell membrane</keyword>
<dbReference type="PANTHER" id="PTHR30081:SF1">
    <property type="entry name" value="PROTEIN TRANSLOCASE SUBUNIT SECD"/>
    <property type="match status" value="1"/>
</dbReference>
<feature type="transmembrane region" description="Helical" evidence="9">
    <location>
        <begin position="330"/>
        <end position="351"/>
    </location>
</feature>
<evidence type="ECO:0000256" key="8">
    <source>
        <dbReference type="ARBA" id="ARBA00023136"/>
    </source>
</evidence>
<feature type="transmembrane region" description="Helical" evidence="9">
    <location>
        <begin position="610"/>
        <end position="632"/>
    </location>
</feature>
<accession>A0A1T4KFM1</accession>
<dbReference type="InterPro" id="IPR022645">
    <property type="entry name" value="SecD/SecF_bac"/>
</dbReference>
<evidence type="ECO:0000259" key="12">
    <source>
        <dbReference type="Pfam" id="PF22599"/>
    </source>
</evidence>
<dbReference type="NCBIfam" id="TIGR00966">
    <property type="entry name" value="transloc_SecF"/>
    <property type="match status" value="1"/>
</dbReference>
<feature type="transmembrane region" description="Helical" evidence="9">
    <location>
        <begin position="638"/>
        <end position="659"/>
    </location>
</feature>
<dbReference type="GO" id="GO:0043952">
    <property type="term" value="P:protein transport by the Sec complex"/>
    <property type="evidence" value="ECO:0007669"/>
    <property type="project" value="UniProtKB-UniRule"/>
</dbReference>
<dbReference type="Proteomes" id="UP000189857">
    <property type="component" value="Unassembled WGS sequence"/>
</dbReference>
<gene>
    <name evidence="9" type="primary">secD</name>
    <name evidence="10" type="synonym">secF</name>
    <name evidence="13" type="ORF">SAMN02745110_00347</name>
</gene>
<sequence>MKKAKRKAVILFLLFLLAVAGGVYAVLFGLGKEKNGKENENTVTATGTDAAQIGRAKDITLGLDLKGGVSVTYEIQEKNPSSEEIDATIDKLQRRVDSYSPDGEVYKEGSDRITVEIPVDTSKYDPNVILDDLGRPGELLFLDAENTQKYMYGQEYTVALTGADIKDANAAIQKGATSEDYVVQLTFTDEGTKKFADVTTANIGKTIAIVYDGVIVSNPVVRSAITDGSAVIEGQESIEEAKQLASTIKIGALPLTLSELRSQVVGAKLGNDAVDTSLIAGLIGICIIFLILIVVFRFPGFLASIALCTYIILELFFLQTLHITLTLPGLAGIILSIGMAVDANVIIFTRIKEEIAAGKGVKGAVQAGFSKATSAIVDGNITTIIAGVVLLYMGSGTVKGFARTLILGIVLSMISSLFITRFLLYVFTTLGVTAEKLYGRAKEVKVRRYSKYFKVTGAISVILVVLGIGFLFVNKGMGSRGKTMNFSLEFSGGTSTSVTFDRAYTLEEAEKEIRPVLAEAAGVSEGTIQIQVVDKDNQIVFKTAELSEEKRAAVSSALQDKFGLKNENIESENISSTISKEMQKDAILAVVIASILMLIYIAFRFSDTKFGISAVIALIHDVMIVFMVYSVAYLSVGSTFIACMLTILGYSINATIVIFDRIRENLSVMSPESDGYEKIVNTSISQTLSRNIYSSLTTFVTVLILYIMGVSAIKDFTLTLMVGILCGTYSSIFITGPLWLSFKKKSQKKLDEARAAAKEAKASKGKKASAK</sequence>
<keyword evidence="4 9" id="KW-0812">Transmembrane</keyword>
<feature type="transmembrane region" description="Helical" evidence="9">
    <location>
        <begin position="586"/>
        <end position="603"/>
    </location>
</feature>
<dbReference type="InterPro" id="IPR048634">
    <property type="entry name" value="SecD_SecF_C"/>
</dbReference>
<dbReference type="Gene3D" id="3.30.1360.200">
    <property type="match status" value="1"/>
</dbReference>
<reference evidence="13 14" key="1">
    <citation type="submission" date="2017-02" db="EMBL/GenBank/DDBJ databases">
        <authorList>
            <person name="Peterson S.W."/>
        </authorList>
    </citation>
    <scope>NUCLEOTIDE SEQUENCE [LARGE SCALE GENOMIC DNA]</scope>
    <source>
        <strain evidence="13 14">ATCC 17233</strain>
    </source>
</reference>
<comment type="caution">
    <text evidence="9">Lacks conserved residue(s) required for the propagation of feature annotation.</text>
</comment>
<keyword evidence="7 9" id="KW-0811">Translocation</keyword>
<comment type="subunit">
    <text evidence="10">Forms a complex with SecD. Part of the essential Sec protein translocation apparatus which comprises SecA, SecYEG and auxiliary proteins SecDF. Other proteins may also be involved.</text>
</comment>
<feature type="transmembrane region" description="Helical" evidence="9">
    <location>
        <begin position="719"/>
        <end position="740"/>
    </location>
</feature>
<keyword evidence="6 9" id="KW-1133">Transmembrane helix</keyword>
<dbReference type="Pfam" id="PF02355">
    <property type="entry name" value="SecD_SecF_C"/>
    <property type="match status" value="2"/>
</dbReference>
<dbReference type="InterPro" id="IPR005665">
    <property type="entry name" value="SecF_bac"/>
</dbReference>
<evidence type="ECO:0000256" key="6">
    <source>
        <dbReference type="ARBA" id="ARBA00022989"/>
    </source>
</evidence>
<dbReference type="RefSeq" id="WP_078786024.1">
    <property type="nucleotide sequence ID" value="NZ_FMTO01000003.1"/>
</dbReference>
<dbReference type="HAMAP" id="MF_01464_B">
    <property type="entry name" value="SecF_B"/>
    <property type="match status" value="1"/>
</dbReference>
<dbReference type="Gene3D" id="3.30.70.3400">
    <property type="match status" value="1"/>
</dbReference>
<dbReference type="GO" id="GO:0065002">
    <property type="term" value="P:intracellular protein transmembrane transport"/>
    <property type="evidence" value="ECO:0007669"/>
    <property type="project" value="UniProtKB-UniRule"/>
</dbReference>
<dbReference type="Gene3D" id="1.20.1640.10">
    <property type="entry name" value="Multidrug efflux transporter AcrB transmembrane domain"/>
    <property type="match status" value="2"/>
</dbReference>
<evidence type="ECO:0000256" key="9">
    <source>
        <dbReference type="HAMAP-Rule" id="MF_01463"/>
    </source>
</evidence>
<comment type="subcellular location">
    <subcellularLocation>
        <location evidence="1 9">Cell membrane</location>
        <topology evidence="1 9">Multi-pass membrane protein</topology>
    </subcellularLocation>
</comment>
<feature type="transmembrane region" description="Helical" evidence="9">
    <location>
        <begin position="278"/>
        <end position="296"/>
    </location>
</feature>
<comment type="function">
    <text evidence="9">Part of the Sec protein translocase complex. Interacts with the SecYEG preprotein conducting channel. SecDF uses the proton motive force (PMF) to complete protein translocation after the ATP-dependent function of SecA.</text>
</comment>
<feature type="domain" description="Protein export membrane protein SecD/SecF C-terminal" evidence="11">
    <location>
        <begin position="259"/>
        <end position="426"/>
    </location>
</feature>